<evidence type="ECO:0000313" key="3">
    <source>
        <dbReference type="EMBL" id="KKT84276.1"/>
    </source>
</evidence>
<organism evidence="3 4">
    <name type="scientific">Candidatus Giovannonibacteria bacterium GW2011_GWC2_44_9</name>
    <dbReference type="NCBI Taxonomy" id="1618658"/>
    <lineage>
        <taxon>Bacteria</taxon>
        <taxon>Candidatus Giovannoniibacteriota</taxon>
    </lineage>
</organism>
<dbReference type="Gene3D" id="3.40.50.720">
    <property type="entry name" value="NAD(P)-binding Rossmann-like Domain"/>
    <property type="match status" value="1"/>
</dbReference>
<dbReference type="InterPro" id="IPR036291">
    <property type="entry name" value="NAD(P)-bd_dom_sf"/>
</dbReference>
<dbReference type="AlphaFoldDB" id="A0A0G1KKN7"/>
<evidence type="ECO:0000256" key="1">
    <source>
        <dbReference type="ARBA" id="ARBA00007637"/>
    </source>
</evidence>
<comment type="similarity">
    <text evidence="1">Belongs to the NAD(P)-dependent epimerase/dehydratase family.</text>
</comment>
<dbReference type="PANTHER" id="PTHR43000">
    <property type="entry name" value="DTDP-D-GLUCOSE 4,6-DEHYDRATASE-RELATED"/>
    <property type="match status" value="1"/>
</dbReference>
<comment type="caution">
    <text evidence="3">The sequence shown here is derived from an EMBL/GenBank/DDBJ whole genome shotgun (WGS) entry which is preliminary data.</text>
</comment>
<name>A0A0G1KKN7_9BACT</name>
<evidence type="ECO:0000259" key="2">
    <source>
        <dbReference type="Pfam" id="PF01370"/>
    </source>
</evidence>
<dbReference type="Proteomes" id="UP000033915">
    <property type="component" value="Unassembled WGS sequence"/>
</dbReference>
<dbReference type="SUPFAM" id="SSF51735">
    <property type="entry name" value="NAD(P)-binding Rossmann-fold domains"/>
    <property type="match status" value="1"/>
</dbReference>
<sequence>MGINLARFLLKKGQKVRILDLAPFDYPEKNRVESVLGDVRDKVAVDGAVNGVDVVVHTAAALPLYSKKDILSTEIGGTRNVIESAKKHNVSRFIHISSTAVYGIPDRHPIYENDKLQGVGPYGEAKIMAEKFCENAKKDGFTVTILRPKSFIGPERLGVFALFYDWASTGHGFPMIGNGKNRYQLLDVEDLCEAIWLAATLPKEKANGVFNIGAKKFTTMREDYQAVLDRARFGKKIIGFPATPMIWALRFLEILRLSPLYKWVYETAHKDSFVSIEKAERILGFRPKYSNKQALVRNYEWYLANLEKFKNQTGVSHRVPWKQGILKIAKYFF</sequence>
<dbReference type="Pfam" id="PF01370">
    <property type="entry name" value="Epimerase"/>
    <property type="match status" value="1"/>
</dbReference>
<gene>
    <name evidence="3" type="ORF">UW81_C0004G0037</name>
</gene>
<dbReference type="PATRIC" id="fig|1618658.3.peg.151"/>
<protein>
    <submittedName>
        <fullName evidence="3">Nucleoside-diphosphate-sugar epimerase</fullName>
    </submittedName>
</protein>
<proteinExistence type="inferred from homology"/>
<accession>A0A0G1KKN7</accession>
<feature type="domain" description="NAD-dependent epimerase/dehydratase" evidence="2">
    <location>
        <begin position="2"/>
        <end position="213"/>
    </location>
</feature>
<dbReference type="EMBL" id="LCJT01000004">
    <property type="protein sequence ID" value="KKT84276.1"/>
    <property type="molecule type" value="Genomic_DNA"/>
</dbReference>
<dbReference type="InterPro" id="IPR001509">
    <property type="entry name" value="Epimerase_deHydtase"/>
</dbReference>
<reference evidence="3 4" key="1">
    <citation type="journal article" date="2015" name="Nature">
        <title>rRNA introns, odd ribosomes, and small enigmatic genomes across a large radiation of phyla.</title>
        <authorList>
            <person name="Brown C.T."/>
            <person name="Hug L.A."/>
            <person name="Thomas B.C."/>
            <person name="Sharon I."/>
            <person name="Castelle C.J."/>
            <person name="Singh A."/>
            <person name="Wilkins M.J."/>
            <person name="Williams K.H."/>
            <person name="Banfield J.F."/>
        </authorList>
    </citation>
    <scope>NUCLEOTIDE SEQUENCE [LARGE SCALE GENOMIC DNA]</scope>
</reference>
<evidence type="ECO:0000313" key="4">
    <source>
        <dbReference type="Proteomes" id="UP000033915"/>
    </source>
</evidence>